<feature type="compositionally biased region" description="Basic and acidic residues" evidence="1">
    <location>
        <begin position="92"/>
        <end position="113"/>
    </location>
</feature>
<sequence length="303" mass="32349">AKQQEERDKQRAKPRATSAPVFRGVTGMTARARAQARRERHPGAPASRAVEQTQVSNIATGRGGQGTVRGKKGGTHGPRPVPQRQDPEGEEGASKAERERVRSRPKAGEMRERRMGRKKRERGDQGGGLSQRTKTKETMSRRVVPAPASIIPPDAMGAPAPTPAAAPPSDATVHSGVTGKGGHQGTGEGKRDTEGSETQSARVAAAEVTRDSAPDEEAERDAERETEGEAEREREAAEVTMAEGEGEGETEADRALPPQTPTRTVSTDTKGVVGEADVPGDTLEKRHHTVTQVRRGYHMCVCA</sequence>
<feature type="compositionally biased region" description="Basic and acidic residues" evidence="1">
    <location>
        <begin position="221"/>
        <end position="237"/>
    </location>
</feature>
<evidence type="ECO:0000313" key="3">
    <source>
        <dbReference type="Proteomes" id="UP000265618"/>
    </source>
</evidence>
<gene>
    <name evidence="2" type="ORF">KIPB_011374</name>
</gene>
<evidence type="ECO:0000256" key="1">
    <source>
        <dbReference type="SAM" id="MobiDB-lite"/>
    </source>
</evidence>
<keyword evidence="3" id="KW-1185">Reference proteome</keyword>
<name>A0A391P6K7_9EUKA</name>
<evidence type="ECO:0000313" key="2">
    <source>
        <dbReference type="EMBL" id="GCA63692.1"/>
    </source>
</evidence>
<protein>
    <submittedName>
        <fullName evidence="2">Uncharacterized protein</fullName>
    </submittedName>
</protein>
<feature type="compositionally biased region" description="Polar residues" evidence="1">
    <location>
        <begin position="50"/>
        <end position="59"/>
    </location>
</feature>
<comment type="caution">
    <text evidence="2">The sequence shown here is derived from an EMBL/GenBank/DDBJ whole genome shotgun (WGS) entry which is preliminary data.</text>
</comment>
<dbReference type="AlphaFoldDB" id="A0A391P6K7"/>
<feature type="region of interest" description="Disordered" evidence="1">
    <location>
        <begin position="1"/>
        <end position="289"/>
    </location>
</feature>
<feature type="compositionally biased region" description="Basic and acidic residues" evidence="1">
    <location>
        <begin position="1"/>
        <end position="11"/>
    </location>
</feature>
<organism evidence="2 3">
    <name type="scientific">Kipferlia bialata</name>
    <dbReference type="NCBI Taxonomy" id="797122"/>
    <lineage>
        <taxon>Eukaryota</taxon>
        <taxon>Metamonada</taxon>
        <taxon>Carpediemonas-like organisms</taxon>
        <taxon>Kipferlia</taxon>
    </lineage>
</organism>
<feature type="non-terminal residue" evidence="2">
    <location>
        <position position="1"/>
    </location>
</feature>
<reference evidence="2 3" key="1">
    <citation type="journal article" date="2018" name="PLoS ONE">
        <title>The draft genome of Kipferlia bialata reveals reductive genome evolution in fornicate parasites.</title>
        <authorList>
            <person name="Tanifuji G."/>
            <person name="Takabayashi S."/>
            <person name="Kume K."/>
            <person name="Takagi M."/>
            <person name="Nakayama T."/>
            <person name="Kamikawa R."/>
            <person name="Inagaki Y."/>
            <person name="Hashimoto T."/>
        </authorList>
    </citation>
    <scope>NUCLEOTIDE SEQUENCE [LARGE SCALE GENOMIC DNA]</scope>
    <source>
        <strain evidence="2">NY0173</strain>
    </source>
</reference>
<accession>A0A391P6K7</accession>
<dbReference type="Proteomes" id="UP000265618">
    <property type="component" value="Unassembled WGS sequence"/>
</dbReference>
<feature type="compositionally biased region" description="Gly residues" evidence="1">
    <location>
        <begin position="178"/>
        <end position="187"/>
    </location>
</feature>
<dbReference type="EMBL" id="BDIP01004600">
    <property type="protein sequence ID" value="GCA63692.1"/>
    <property type="molecule type" value="Genomic_DNA"/>
</dbReference>
<proteinExistence type="predicted"/>